<dbReference type="GO" id="GO:0005886">
    <property type="term" value="C:plasma membrane"/>
    <property type="evidence" value="ECO:0007669"/>
    <property type="project" value="UniProtKB-SubCell"/>
</dbReference>
<keyword evidence="5 7" id="KW-1133">Transmembrane helix</keyword>
<evidence type="ECO:0000256" key="2">
    <source>
        <dbReference type="ARBA" id="ARBA00005779"/>
    </source>
</evidence>
<dbReference type="Proteomes" id="UP000057820">
    <property type="component" value="Chromosome 1"/>
</dbReference>
<protein>
    <submittedName>
        <fullName evidence="8">Predicted membrane protein</fullName>
    </submittedName>
</protein>
<dbReference type="KEGG" id="nfr:ERS450000_00555"/>
<accession>A0A0H5NGB1</accession>
<evidence type="ECO:0000313" key="8">
    <source>
        <dbReference type="EMBL" id="CRY74237.1"/>
    </source>
</evidence>
<evidence type="ECO:0000256" key="3">
    <source>
        <dbReference type="ARBA" id="ARBA00022475"/>
    </source>
</evidence>
<dbReference type="OMA" id="MYLAVEI"/>
<comment type="similarity">
    <text evidence="2">Belongs to the UPF0719 family.</text>
</comment>
<name>A0A0H5NGB1_NOCFR</name>
<comment type="subcellular location">
    <subcellularLocation>
        <location evidence="1">Cell membrane</location>
        <topology evidence="1">Multi-pass membrane protein</topology>
    </subcellularLocation>
</comment>
<evidence type="ECO:0000256" key="6">
    <source>
        <dbReference type="ARBA" id="ARBA00023136"/>
    </source>
</evidence>
<keyword evidence="3" id="KW-1003">Cell membrane</keyword>
<sequence length="141" mass="14360">MLADLAAEAGAALAYTGVGLVLMVLGFVLVDALTPGNLRAQIWVERNRNAAVLVASNLFGVGVIVAMAIWTSHGALGEGLLACAVYGVIGLAAMAVSFVLLDLLTPGKFREVVAEQALHPAVWVTASLHVAVSLVVAAGLS</sequence>
<dbReference type="EMBL" id="LN868938">
    <property type="protein sequence ID" value="CRY74237.1"/>
    <property type="molecule type" value="Genomic_DNA"/>
</dbReference>
<evidence type="ECO:0000313" key="9">
    <source>
        <dbReference type="Proteomes" id="UP000057820"/>
    </source>
</evidence>
<evidence type="ECO:0000256" key="5">
    <source>
        <dbReference type="ARBA" id="ARBA00022989"/>
    </source>
</evidence>
<gene>
    <name evidence="8" type="ORF">ERS450000_00555</name>
</gene>
<dbReference type="InterPro" id="IPR007140">
    <property type="entry name" value="DUF350"/>
</dbReference>
<keyword evidence="6 7" id="KW-0472">Membrane</keyword>
<proteinExistence type="inferred from homology"/>
<keyword evidence="4 7" id="KW-0812">Transmembrane</keyword>
<dbReference type="AlphaFoldDB" id="A0A0H5NGB1"/>
<dbReference type="Pfam" id="PF03994">
    <property type="entry name" value="DUF350"/>
    <property type="match status" value="1"/>
</dbReference>
<feature type="transmembrane region" description="Helical" evidence="7">
    <location>
        <begin position="50"/>
        <end position="70"/>
    </location>
</feature>
<reference evidence="9" key="1">
    <citation type="submission" date="2015-03" db="EMBL/GenBank/DDBJ databases">
        <authorList>
            <consortium name="Pathogen Informatics"/>
        </authorList>
    </citation>
    <scope>NUCLEOTIDE SEQUENCE [LARGE SCALE GENOMIC DNA]</scope>
    <source>
        <strain evidence="9">NCTC11134</strain>
    </source>
</reference>
<dbReference type="RefSeq" id="WP_011210026.1">
    <property type="nucleotide sequence ID" value="NZ_CAACYE020000001.1"/>
</dbReference>
<feature type="transmembrane region" description="Helical" evidence="7">
    <location>
        <begin position="121"/>
        <end position="140"/>
    </location>
</feature>
<organism evidence="8 9">
    <name type="scientific">Nocardia farcinica</name>
    <dbReference type="NCBI Taxonomy" id="37329"/>
    <lineage>
        <taxon>Bacteria</taxon>
        <taxon>Bacillati</taxon>
        <taxon>Actinomycetota</taxon>
        <taxon>Actinomycetes</taxon>
        <taxon>Mycobacteriales</taxon>
        <taxon>Nocardiaceae</taxon>
        <taxon>Nocardia</taxon>
    </lineage>
</organism>
<feature type="transmembrane region" description="Helical" evidence="7">
    <location>
        <begin position="12"/>
        <end position="30"/>
    </location>
</feature>
<dbReference type="GeneID" id="61134194"/>
<evidence type="ECO:0000256" key="4">
    <source>
        <dbReference type="ARBA" id="ARBA00022692"/>
    </source>
</evidence>
<evidence type="ECO:0000256" key="1">
    <source>
        <dbReference type="ARBA" id="ARBA00004651"/>
    </source>
</evidence>
<feature type="transmembrane region" description="Helical" evidence="7">
    <location>
        <begin position="79"/>
        <end position="101"/>
    </location>
</feature>
<evidence type="ECO:0000256" key="7">
    <source>
        <dbReference type="SAM" id="Phobius"/>
    </source>
</evidence>